<feature type="chain" id="PRO_5012101552" description="Inhibitor I9 domain-containing protein" evidence="2">
    <location>
        <begin position="48"/>
        <end position="374"/>
    </location>
</feature>
<accession>A0A1Y2H6K3</accession>
<evidence type="ECO:0000256" key="1">
    <source>
        <dbReference type="SAM" id="MobiDB-lite"/>
    </source>
</evidence>
<feature type="compositionally biased region" description="Polar residues" evidence="1">
    <location>
        <begin position="81"/>
        <end position="91"/>
    </location>
</feature>
<dbReference type="Proteomes" id="UP000193411">
    <property type="component" value="Unassembled WGS sequence"/>
</dbReference>
<feature type="compositionally biased region" description="Low complexity" evidence="1">
    <location>
        <begin position="147"/>
        <end position="157"/>
    </location>
</feature>
<reference evidence="3 4" key="1">
    <citation type="submission" date="2016-07" db="EMBL/GenBank/DDBJ databases">
        <title>Pervasive Adenine N6-methylation of Active Genes in Fungi.</title>
        <authorList>
            <consortium name="DOE Joint Genome Institute"/>
            <person name="Mondo S.J."/>
            <person name="Dannebaum R.O."/>
            <person name="Kuo R.C."/>
            <person name="Labutti K."/>
            <person name="Haridas S."/>
            <person name="Kuo A."/>
            <person name="Salamov A."/>
            <person name="Ahrendt S.R."/>
            <person name="Lipzen A."/>
            <person name="Sullivan W."/>
            <person name="Andreopoulos W.B."/>
            <person name="Clum A."/>
            <person name="Lindquist E."/>
            <person name="Daum C."/>
            <person name="Ramamoorthy G.K."/>
            <person name="Gryganskyi A."/>
            <person name="Culley D."/>
            <person name="Magnuson J.K."/>
            <person name="James T.Y."/>
            <person name="O'Malley M.A."/>
            <person name="Stajich J.E."/>
            <person name="Spatafora J.W."/>
            <person name="Visel A."/>
            <person name="Grigoriev I.V."/>
        </authorList>
    </citation>
    <scope>NUCLEOTIDE SEQUENCE [LARGE SCALE GENOMIC DNA]</scope>
    <source>
        <strain evidence="3 4">PL171</strain>
    </source>
</reference>
<feature type="region of interest" description="Disordered" evidence="1">
    <location>
        <begin position="49"/>
        <end position="198"/>
    </location>
</feature>
<feature type="signal peptide" evidence="2">
    <location>
        <begin position="1"/>
        <end position="47"/>
    </location>
</feature>
<comment type="caution">
    <text evidence="3">The sequence shown here is derived from an EMBL/GenBank/DDBJ whole genome shotgun (WGS) entry which is preliminary data.</text>
</comment>
<sequence length="374" mass="38410">MTLMSTHTQQQLRRRVGQQAASFHFPWMRLCLAFLVLVAVASRLSYAAPAPQDAGVSAATDSSLSSSAEAPSATPNESESTPTSRSGTNLDPETAPSAAPSVIDASTSVEATATSASATPSSALPPPSTVSDTQPSPHPSQEPQPTTPTTAAPSMAALVTPTLTPANSGTNSTGENVTTNNTDTPASQARNFTSSSAPAPDAIANSYIIVFKDGNFATTAARLTTEIESANVSPAGTIPLAPSAIVPPSAAAAMVSAVNASAPVDPEVSTSDIRAAEVRVPAGRAPTRFRNGRPVPAFDVNNPPNQITQAYPDLAAMAAVLTPDVARRLEQRSDVAEVVRDAQVKAAGWVVKQDDAPSWGTLLGHDDRVCGNRL</sequence>
<feature type="compositionally biased region" description="Low complexity" evidence="1">
    <location>
        <begin position="57"/>
        <end position="80"/>
    </location>
</feature>
<proteinExistence type="predicted"/>
<keyword evidence="2" id="KW-0732">Signal</keyword>
<evidence type="ECO:0008006" key="5">
    <source>
        <dbReference type="Google" id="ProtNLM"/>
    </source>
</evidence>
<evidence type="ECO:0000256" key="2">
    <source>
        <dbReference type="SAM" id="SignalP"/>
    </source>
</evidence>
<name>A0A1Y2H6K3_9FUNG</name>
<keyword evidence="4" id="KW-1185">Reference proteome</keyword>
<gene>
    <name evidence="3" type="ORF">BCR44DRAFT_1329545</name>
</gene>
<feature type="compositionally biased region" description="Pro residues" evidence="1">
    <location>
        <begin position="136"/>
        <end position="146"/>
    </location>
</feature>
<evidence type="ECO:0000313" key="3">
    <source>
        <dbReference type="EMBL" id="ORZ30217.1"/>
    </source>
</evidence>
<organism evidence="3 4">
    <name type="scientific">Catenaria anguillulae PL171</name>
    <dbReference type="NCBI Taxonomy" id="765915"/>
    <lineage>
        <taxon>Eukaryota</taxon>
        <taxon>Fungi</taxon>
        <taxon>Fungi incertae sedis</taxon>
        <taxon>Blastocladiomycota</taxon>
        <taxon>Blastocladiomycetes</taxon>
        <taxon>Blastocladiales</taxon>
        <taxon>Catenariaceae</taxon>
        <taxon>Catenaria</taxon>
    </lineage>
</organism>
<evidence type="ECO:0000313" key="4">
    <source>
        <dbReference type="Proteomes" id="UP000193411"/>
    </source>
</evidence>
<dbReference type="AlphaFoldDB" id="A0A1Y2H6K3"/>
<dbReference type="EMBL" id="MCFL01000097">
    <property type="protein sequence ID" value="ORZ30217.1"/>
    <property type="molecule type" value="Genomic_DNA"/>
</dbReference>
<protein>
    <recommendedName>
        <fullName evidence="5">Inhibitor I9 domain-containing protein</fullName>
    </recommendedName>
</protein>
<feature type="compositionally biased region" description="Polar residues" evidence="1">
    <location>
        <begin position="161"/>
        <end position="197"/>
    </location>
</feature>
<feature type="compositionally biased region" description="Low complexity" evidence="1">
    <location>
        <begin position="105"/>
        <end position="122"/>
    </location>
</feature>